<protein>
    <submittedName>
        <fullName evidence="1">Uncharacterized protein</fullName>
    </submittedName>
</protein>
<keyword evidence="2" id="KW-1185">Reference proteome</keyword>
<sequence length="184" mass="19754">MLSDASDGSTATRWINWFRGWQPGLPSAAHSLRQGAQGNAADAAAFGIETMPVLPSPRSRRPVSCAAISTIAAVVGLSGGDTVAMPGVGMDDASASHGQTMQEFIVKYRGGRHARRDIDRLHRALRDAEAGFVQAASLRRVRRLATGADLIRADRPLDRAEALALMRRLARDPQIEYVLLNGKA</sequence>
<dbReference type="RefSeq" id="WP_148648983.1">
    <property type="nucleotide sequence ID" value="NZ_CP011131.1"/>
</dbReference>
<reference evidence="1 2" key="1">
    <citation type="submission" date="2022-03" db="EMBL/GenBank/DDBJ databases">
        <title>Complete genome sequence of Lysobacter capsici VKM B-2533 and Lysobacter gummosus 10.1.1, promising sources of lytic agents.</title>
        <authorList>
            <person name="Tarlachkov S.V."/>
            <person name="Kudryakova I.V."/>
            <person name="Afoshin A.S."/>
            <person name="Leontyevskaya E.A."/>
            <person name="Leontyevskaya N.V."/>
        </authorList>
    </citation>
    <scope>NUCLEOTIDE SEQUENCE [LARGE SCALE GENOMIC DNA]</scope>
    <source>
        <strain evidence="1 2">10.1.1</strain>
    </source>
</reference>
<name>A0ABY3X6X0_9GAMM</name>
<proteinExistence type="predicted"/>
<gene>
    <name evidence="1" type="ORF">MOV92_17715</name>
</gene>
<dbReference type="Proteomes" id="UP000829194">
    <property type="component" value="Chromosome"/>
</dbReference>
<organism evidence="1 2">
    <name type="scientific">Lysobacter gummosus</name>
    <dbReference type="NCBI Taxonomy" id="262324"/>
    <lineage>
        <taxon>Bacteria</taxon>
        <taxon>Pseudomonadati</taxon>
        <taxon>Pseudomonadota</taxon>
        <taxon>Gammaproteobacteria</taxon>
        <taxon>Lysobacterales</taxon>
        <taxon>Lysobacteraceae</taxon>
        <taxon>Lysobacter</taxon>
    </lineage>
</organism>
<evidence type="ECO:0000313" key="1">
    <source>
        <dbReference type="EMBL" id="UNP28319.1"/>
    </source>
</evidence>
<accession>A0ABY3X6X0</accession>
<evidence type="ECO:0000313" key="2">
    <source>
        <dbReference type="Proteomes" id="UP000829194"/>
    </source>
</evidence>
<dbReference type="EMBL" id="CP093547">
    <property type="protein sequence ID" value="UNP28319.1"/>
    <property type="molecule type" value="Genomic_DNA"/>
</dbReference>